<dbReference type="GO" id="GO:0005509">
    <property type="term" value="F:calcium ion binding"/>
    <property type="evidence" value="ECO:0007669"/>
    <property type="project" value="InterPro"/>
</dbReference>
<keyword evidence="2" id="KW-1185">Reference proteome</keyword>
<evidence type="ECO:0000313" key="1">
    <source>
        <dbReference type="EMBL" id="KAI6657168.1"/>
    </source>
</evidence>
<gene>
    <name evidence="1" type="ORF">LOD99_15954</name>
</gene>
<reference evidence="1 2" key="1">
    <citation type="journal article" date="2023" name="BMC Biol.">
        <title>The compact genome of the sponge Oopsacas minuta (Hexactinellida) is lacking key metazoan core genes.</title>
        <authorList>
            <person name="Santini S."/>
            <person name="Schenkelaars Q."/>
            <person name="Jourda C."/>
            <person name="Duchesne M."/>
            <person name="Belahbib H."/>
            <person name="Rocher C."/>
            <person name="Selva M."/>
            <person name="Riesgo A."/>
            <person name="Vervoort M."/>
            <person name="Leys S.P."/>
            <person name="Kodjabachian L."/>
            <person name="Le Bivic A."/>
            <person name="Borchiellini C."/>
            <person name="Claverie J.M."/>
            <person name="Renard E."/>
        </authorList>
    </citation>
    <scope>NUCLEOTIDE SEQUENCE [LARGE SCALE GENOMIC DNA]</scope>
    <source>
        <strain evidence="1">SPO-2</strain>
    </source>
</reference>
<dbReference type="AlphaFoldDB" id="A0AAV7K7Q2"/>
<dbReference type="SUPFAM" id="SSF49313">
    <property type="entry name" value="Cadherin-like"/>
    <property type="match status" value="1"/>
</dbReference>
<name>A0AAV7K7Q2_9METZ</name>
<protein>
    <recommendedName>
        <fullName evidence="3">Cadherin domain-containing protein</fullName>
    </recommendedName>
</protein>
<organism evidence="1 2">
    <name type="scientific">Oopsacas minuta</name>
    <dbReference type="NCBI Taxonomy" id="111878"/>
    <lineage>
        <taxon>Eukaryota</taxon>
        <taxon>Metazoa</taxon>
        <taxon>Porifera</taxon>
        <taxon>Hexactinellida</taxon>
        <taxon>Hexasterophora</taxon>
        <taxon>Lyssacinosida</taxon>
        <taxon>Leucopsacidae</taxon>
        <taxon>Oopsacas</taxon>
    </lineage>
</organism>
<dbReference type="GO" id="GO:0016020">
    <property type="term" value="C:membrane"/>
    <property type="evidence" value="ECO:0007669"/>
    <property type="project" value="InterPro"/>
</dbReference>
<dbReference type="Proteomes" id="UP001165289">
    <property type="component" value="Unassembled WGS sequence"/>
</dbReference>
<proteinExistence type="predicted"/>
<evidence type="ECO:0000313" key="2">
    <source>
        <dbReference type="Proteomes" id="UP001165289"/>
    </source>
</evidence>
<accession>A0AAV7K7Q2</accession>
<dbReference type="InterPro" id="IPR015919">
    <property type="entry name" value="Cadherin-like_sf"/>
</dbReference>
<evidence type="ECO:0008006" key="3">
    <source>
        <dbReference type="Google" id="ProtNLM"/>
    </source>
</evidence>
<dbReference type="CDD" id="cd11304">
    <property type="entry name" value="Cadherin_repeat"/>
    <property type="match status" value="1"/>
</dbReference>
<sequence>MSQIVDRGRPSTRSATLSLPLIITGINEHAPVFTLVEYTFYMDEKEEITFIIGKVTANDADDSSTSDGIFVYTIAGTSTLPFTLEPTTG</sequence>
<dbReference type="EMBL" id="JAKMXF010000122">
    <property type="protein sequence ID" value="KAI6657168.1"/>
    <property type="molecule type" value="Genomic_DNA"/>
</dbReference>
<comment type="caution">
    <text evidence="1">The sequence shown here is derived from an EMBL/GenBank/DDBJ whole genome shotgun (WGS) entry which is preliminary data.</text>
</comment>
<dbReference type="Gene3D" id="2.60.40.60">
    <property type="entry name" value="Cadherins"/>
    <property type="match status" value="1"/>
</dbReference>